<protein>
    <submittedName>
        <fullName evidence="4">Putative damage-inducible protein DinB</fullName>
    </submittedName>
</protein>
<sequence length="156" mass="18065">MQTIRRMMDHLYWANKELLKGLRELPNERGEIGRLFRHILIAELVWATRLEGGSSAHLTLWEESDIASLEQLARDNEQRYKRYIDGLAESDLDCTFEYANQSGIKFRSSIRDILIHVALHGQYHRGQINAALRRQAGSPVALDYILFSRLDEIPNS</sequence>
<proteinExistence type="inferred from homology"/>
<evidence type="ECO:0000256" key="3">
    <source>
        <dbReference type="PIRSR" id="PIRSR607837-1"/>
    </source>
</evidence>
<dbReference type="PANTHER" id="PTHR37302">
    <property type="entry name" value="SLR1116 PROTEIN"/>
    <property type="match status" value="1"/>
</dbReference>
<evidence type="ECO:0000313" key="5">
    <source>
        <dbReference type="Proteomes" id="UP000256977"/>
    </source>
</evidence>
<feature type="binding site" evidence="3">
    <location>
        <position position="38"/>
    </location>
    <ligand>
        <name>a divalent metal cation</name>
        <dbReference type="ChEBI" id="CHEBI:60240"/>
    </ligand>
</feature>
<evidence type="ECO:0000256" key="1">
    <source>
        <dbReference type="ARBA" id="ARBA00008635"/>
    </source>
</evidence>
<dbReference type="Proteomes" id="UP000256977">
    <property type="component" value="Unassembled WGS sequence"/>
</dbReference>
<name>A0A3D9JTN2_9BACL</name>
<comment type="caution">
    <text evidence="4">The sequence shown here is derived from an EMBL/GenBank/DDBJ whole genome shotgun (WGS) entry which is preliminary data.</text>
</comment>
<feature type="binding site" evidence="3">
    <location>
        <position position="120"/>
    </location>
    <ligand>
        <name>a divalent metal cation</name>
        <dbReference type="ChEBI" id="CHEBI:60240"/>
    </ligand>
</feature>
<dbReference type="Pfam" id="PF05163">
    <property type="entry name" value="DinB"/>
    <property type="match status" value="1"/>
</dbReference>
<organism evidence="4 5">
    <name type="scientific">Cohnella phaseoli</name>
    <dbReference type="NCBI Taxonomy" id="456490"/>
    <lineage>
        <taxon>Bacteria</taxon>
        <taxon>Bacillati</taxon>
        <taxon>Bacillota</taxon>
        <taxon>Bacilli</taxon>
        <taxon>Bacillales</taxon>
        <taxon>Paenibacillaceae</taxon>
        <taxon>Cohnella</taxon>
    </lineage>
</organism>
<feature type="binding site" evidence="3">
    <location>
        <position position="124"/>
    </location>
    <ligand>
        <name>a divalent metal cation</name>
        <dbReference type="ChEBI" id="CHEBI:60240"/>
    </ligand>
</feature>
<reference evidence="4 5" key="1">
    <citation type="submission" date="2018-07" db="EMBL/GenBank/DDBJ databases">
        <title>Genomic Encyclopedia of Type Strains, Phase III (KMG-III): the genomes of soil and plant-associated and newly described type strains.</title>
        <authorList>
            <person name="Whitman W."/>
        </authorList>
    </citation>
    <scope>NUCLEOTIDE SEQUENCE [LARGE SCALE GENOMIC DNA]</scope>
    <source>
        <strain evidence="4 5">CECT 7287</strain>
    </source>
</reference>
<comment type="similarity">
    <text evidence="1">Belongs to the DinB family.</text>
</comment>
<evidence type="ECO:0000313" key="4">
    <source>
        <dbReference type="EMBL" id="RED77424.1"/>
    </source>
</evidence>
<dbReference type="SUPFAM" id="SSF109854">
    <property type="entry name" value="DinB/YfiT-like putative metalloenzymes"/>
    <property type="match status" value="1"/>
</dbReference>
<dbReference type="Gene3D" id="1.20.120.450">
    <property type="entry name" value="dinb family like domain"/>
    <property type="match status" value="1"/>
</dbReference>
<gene>
    <name evidence="4" type="ORF">DFP98_10935</name>
</gene>
<dbReference type="AlphaFoldDB" id="A0A3D9JTN2"/>
<dbReference type="RefSeq" id="WP_116061046.1">
    <property type="nucleotide sequence ID" value="NZ_QRDZ01000009.1"/>
</dbReference>
<accession>A0A3D9JTN2</accession>
<dbReference type="InterPro" id="IPR034660">
    <property type="entry name" value="DinB/YfiT-like"/>
</dbReference>
<dbReference type="PANTHER" id="PTHR37302:SF1">
    <property type="entry name" value="PROTEIN DINB"/>
    <property type="match status" value="1"/>
</dbReference>
<keyword evidence="5" id="KW-1185">Reference proteome</keyword>
<keyword evidence="2 3" id="KW-0479">Metal-binding</keyword>
<dbReference type="OrthoDB" id="9811413at2"/>
<evidence type="ECO:0000256" key="2">
    <source>
        <dbReference type="ARBA" id="ARBA00022723"/>
    </source>
</evidence>
<dbReference type="GO" id="GO:0046872">
    <property type="term" value="F:metal ion binding"/>
    <property type="evidence" value="ECO:0007669"/>
    <property type="project" value="UniProtKB-KW"/>
</dbReference>
<dbReference type="EMBL" id="QRDZ01000009">
    <property type="protein sequence ID" value="RED77424.1"/>
    <property type="molecule type" value="Genomic_DNA"/>
</dbReference>
<dbReference type="InterPro" id="IPR007837">
    <property type="entry name" value="DinB"/>
</dbReference>